<evidence type="ECO:0000256" key="1">
    <source>
        <dbReference type="SAM" id="MobiDB-lite"/>
    </source>
</evidence>
<keyword evidence="3" id="KW-1185">Reference proteome</keyword>
<sequence length="73" mass="7695">MQLAEVQDWEGWGDPCRRPTTCPPRAPREVPATRLSGSPAPESGGRLINRTSAARVAGAVPFITGVVTVLSVP</sequence>
<name>A0ABQ2VHE4_9PSEU</name>
<organism evidence="2 3">
    <name type="scientific">Lentzea flava</name>
    <dbReference type="NCBI Taxonomy" id="103732"/>
    <lineage>
        <taxon>Bacteria</taxon>
        <taxon>Bacillati</taxon>
        <taxon>Actinomycetota</taxon>
        <taxon>Actinomycetes</taxon>
        <taxon>Pseudonocardiales</taxon>
        <taxon>Pseudonocardiaceae</taxon>
        <taxon>Lentzea</taxon>
    </lineage>
</organism>
<gene>
    <name evidence="2" type="ORF">GCM10010178_91240</name>
</gene>
<protein>
    <submittedName>
        <fullName evidence="2">Uncharacterized protein</fullName>
    </submittedName>
</protein>
<reference evidence="3" key="1">
    <citation type="journal article" date="2019" name="Int. J. Syst. Evol. Microbiol.">
        <title>The Global Catalogue of Microorganisms (GCM) 10K type strain sequencing project: providing services to taxonomists for standard genome sequencing and annotation.</title>
        <authorList>
            <consortium name="The Broad Institute Genomics Platform"/>
            <consortium name="The Broad Institute Genome Sequencing Center for Infectious Disease"/>
            <person name="Wu L."/>
            <person name="Ma J."/>
        </authorList>
    </citation>
    <scope>NUCLEOTIDE SEQUENCE [LARGE SCALE GENOMIC DNA]</scope>
    <source>
        <strain evidence="3">JCM 3296</strain>
    </source>
</reference>
<feature type="region of interest" description="Disordered" evidence="1">
    <location>
        <begin position="1"/>
        <end position="46"/>
    </location>
</feature>
<comment type="caution">
    <text evidence="2">The sequence shown here is derived from an EMBL/GenBank/DDBJ whole genome shotgun (WGS) entry which is preliminary data.</text>
</comment>
<proteinExistence type="predicted"/>
<accession>A0ABQ2VHE4</accession>
<evidence type="ECO:0000313" key="3">
    <source>
        <dbReference type="Proteomes" id="UP000649573"/>
    </source>
</evidence>
<dbReference type="Proteomes" id="UP000649573">
    <property type="component" value="Unassembled WGS sequence"/>
</dbReference>
<dbReference type="EMBL" id="BMRE01000110">
    <property type="protein sequence ID" value="GGU87119.1"/>
    <property type="molecule type" value="Genomic_DNA"/>
</dbReference>
<evidence type="ECO:0000313" key="2">
    <source>
        <dbReference type="EMBL" id="GGU87119.1"/>
    </source>
</evidence>